<feature type="signal peptide" evidence="1">
    <location>
        <begin position="1"/>
        <end position="25"/>
    </location>
</feature>
<name>A0A6F9DIM5_9ASCI</name>
<feature type="chain" id="PRO_5026091069" evidence="1">
    <location>
        <begin position="26"/>
        <end position="315"/>
    </location>
</feature>
<dbReference type="EMBL" id="LR787445">
    <property type="protein sequence ID" value="CAB3263307.1"/>
    <property type="molecule type" value="mRNA"/>
</dbReference>
<keyword evidence="1" id="KW-0732">Signal</keyword>
<protein>
    <submittedName>
        <fullName evidence="2">Uncharacterized protein LOC108950505</fullName>
    </submittedName>
</protein>
<reference evidence="2" key="1">
    <citation type="submission" date="2020-04" db="EMBL/GenBank/DDBJ databases">
        <authorList>
            <person name="Neveu A P."/>
        </authorList>
    </citation>
    <scope>NUCLEOTIDE SEQUENCE</scope>
    <source>
        <tissue evidence="2">Whole embryo</tissue>
    </source>
</reference>
<dbReference type="AlphaFoldDB" id="A0A6F9DIM5"/>
<gene>
    <name evidence="2" type="primary">LOC108950505</name>
</gene>
<evidence type="ECO:0000313" key="2">
    <source>
        <dbReference type="EMBL" id="CAB3263307.1"/>
    </source>
</evidence>
<accession>A0A6F9DIM5</accession>
<evidence type="ECO:0000256" key="1">
    <source>
        <dbReference type="SAM" id="SignalP"/>
    </source>
</evidence>
<proteinExistence type="evidence at transcript level"/>
<organism evidence="2">
    <name type="scientific">Phallusia mammillata</name>
    <dbReference type="NCBI Taxonomy" id="59560"/>
    <lineage>
        <taxon>Eukaryota</taxon>
        <taxon>Metazoa</taxon>
        <taxon>Chordata</taxon>
        <taxon>Tunicata</taxon>
        <taxon>Ascidiacea</taxon>
        <taxon>Phlebobranchia</taxon>
        <taxon>Ascidiidae</taxon>
        <taxon>Phallusia</taxon>
    </lineage>
</organism>
<sequence>MMAELSMRSLCLLALTLAGIRVSETGRIRSPKPNHKVDAGLPSLKDNAESSLSFASQEMQRTVGVGELGSKKHSKRAAGRRRLQVTEMENSTLLSVPAYSFPASYGDTIIVAPVAYVRRDGRNRNVVSYDTSSIRSTESSLRLRSAKIYVNFEHRSVATRRQQPRSSRTRHGYYQRRDVEIIPILVRESTASSVPLIVARGKFWLEYIPGGDLNRSGRLRSASTIKRYRFDVTKTGMARRNAATEENATENRHALDLPTLASWRLPNLQMAVICRRKRTRAIVKCQRNGVVVHGAPYLELTTTHVDGSNYGIRWK</sequence>